<dbReference type="OMA" id="MDMTIVG"/>
<dbReference type="InterPro" id="IPR036291">
    <property type="entry name" value="NAD(P)-bd_dom_sf"/>
</dbReference>
<sequence length="359" mass="40873">MAEQKKKYNFGILSTANISIKLAQAIDDSSDANLYGIASRSLEKAQKWTKENNYNIKTYGSYQELLDDQNIDLVYIPLPTGYKYEWAVKAAEKGKHILVEKPLCGETDTQQLQQLLKLCKEKNVQFMDCTMFVHSPRTLQIEEKLKNQELGQICQVIAGFSMYFSPENREENIRSKLDLEPLGALGDMTWYSCMATNVGFQFEKPEKFQALSWKKAENGSIYQFSGAIFYSNNRIAYVDGSYCEALRDSFQIVGEKGNLRVTGFVGGDNEESGKLSVYTHRFKGAGSYVQAMNMEQAQTINMEKTDQVVCMVNDFVDLVKNNDQSQKWGKRTQMNQSFVVHLYKSVQENGAVVKFDENL</sequence>
<dbReference type="Pfam" id="PF01408">
    <property type="entry name" value="GFO_IDH_MocA"/>
    <property type="match status" value="1"/>
</dbReference>
<dbReference type="PANTHER" id="PTHR46368">
    <property type="match status" value="1"/>
</dbReference>
<dbReference type="GO" id="GO:0000166">
    <property type="term" value="F:nucleotide binding"/>
    <property type="evidence" value="ECO:0007669"/>
    <property type="project" value="InterPro"/>
</dbReference>
<dbReference type="OrthoDB" id="2129491at2759"/>
<dbReference type="InParanoid" id="A0A0V0QX05"/>
<evidence type="ECO:0000313" key="4">
    <source>
        <dbReference type="EMBL" id="KRX06389.1"/>
    </source>
</evidence>
<comment type="caution">
    <text evidence="4">The sequence shown here is derived from an EMBL/GenBank/DDBJ whole genome shotgun (WGS) entry which is preliminary data.</text>
</comment>
<keyword evidence="5" id="KW-1185">Reference proteome</keyword>
<dbReference type="Proteomes" id="UP000054937">
    <property type="component" value="Unassembled WGS sequence"/>
</dbReference>
<evidence type="ECO:0000256" key="1">
    <source>
        <dbReference type="ARBA" id="ARBA00010928"/>
    </source>
</evidence>
<dbReference type="InterPro" id="IPR055170">
    <property type="entry name" value="GFO_IDH_MocA-like_dom"/>
</dbReference>
<dbReference type="Gene3D" id="3.30.360.10">
    <property type="entry name" value="Dihydrodipicolinate Reductase, domain 2"/>
    <property type="match status" value="1"/>
</dbReference>
<gene>
    <name evidence="4" type="ORF">PPERSA_05002</name>
</gene>
<dbReference type="InterPro" id="IPR000683">
    <property type="entry name" value="Gfo/Idh/MocA-like_OxRdtase_N"/>
</dbReference>
<dbReference type="PANTHER" id="PTHR46368:SF4">
    <property type="entry name" value="OS10G0403700 PROTEIN"/>
    <property type="match status" value="1"/>
</dbReference>
<organism evidence="4 5">
    <name type="scientific">Pseudocohnilembus persalinus</name>
    <name type="common">Ciliate</name>
    <dbReference type="NCBI Taxonomy" id="266149"/>
    <lineage>
        <taxon>Eukaryota</taxon>
        <taxon>Sar</taxon>
        <taxon>Alveolata</taxon>
        <taxon>Ciliophora</taxon>
        <taxon>Intramacronucleata</taxon>
        <taxon>Oligohymenophorea</taxon>
        <taxon>Scuticociliatia</taxon>
        <taxon>Philasterida</taxon>
        <taxon>Pseudocohnilembidae</taxon>
        <taxon>Pseudocohnilembus</taxon>
    </lineage>
</organism>
<proteinExistence type="inferred from homology"/>
<protein>
    <submittedName>
        <fullName evidence="4">Uncharacterized protein</fullName>
    </submittedName>
</protein>
<evidence type="ECO:0000259" key="2">
    <source>
        <dbReference type="Pfam" id="PF01408"/>
    </source>
</evidence>
<accession>A0A0V0QX05</accession>
<dbReference type="SUPFAM" id="SSF51735">
    <property type="entry name" value="NAD(P)-binding Rossmann-fold domains"/>
    <property type="match status" value="1"/>
</dbReference>
<feature type="domain" description="Gfo/Idh/MocA-like oxidoreductase N-terminal" evidence="2">
    <location>
        <begin position="10"/>
        <end position="127"/>
    </location>
</feature>
<dbReference type="Gene3D" id="3.40.50.720">
    <property type="entry name" value="NAD(P)-binding Rossmann-like Domain"/>
    <property type="match status" value="1"/>
</dbReference>
<dbReference type="AlphaFoldDB" id="A0A0V0QX05"/>
<name>A0A0V0QX05_PSEPJ</name>
<evidence type="ECO:0000313" key="5">
    <source>
        <dbReference type="Proteomes" id="UP000054937"/>
    </source>
</evidence>
<dbReference type="Pfam" id="PF22725">
    <property type="entry name" value="GFO_IDH_MocA_C3"/>
    <property type="match status" value="1"/>
</dbReference>
<feature type="domain" description="GFO/IDH/MocA-like oxidoreductase" evidence="3">
    <location>
        <begin position="139"/>
        <end position="260"/>
    </location>
</feature>
<comment type="similarity">
    <text evidence="1">Belongs to the Gfo/Idh/MocA family.</text>
</comment>
<evidence type="ECO:0000259" key="3">
    <source>
        <dbReference type="Pfam" id="PF22725"/>
    </source>
</evidence>
<dbReference type="SUPFAM" id="SSF55347">
    <property type="entry name" value="Glyceraldehyde-3-phosphate dehydrogenase-like, C-terminal domain"/>
    <property type="match status" value="1"/>
</dbReference>
<reference evidence="4 5" key="1">
    <citation type="journal article" date="2015" name="Sci. Rep.">
        <title>Genome of the facultative scuticociliatosis pathogen Pseudocohnilembus persalinus provides insight into its virulence through horizontal gene transfer.</title>
        <authorList>
            <person name="Xiong J."/>
            <person name="Wang G."/>
            <person name="Cheng J."/>
            <person name="Tian M."/>
            <person name="Pan X."/>
            <person name="Warren A."/>
            <person name="Jiang C."/>
            <person name="Yuan D."/>
            <person name="Miao W."/>
        </authorList>
    </citation>
    <scope>NUCLEOTIDE SEQUENCE [LARGE SCALE GENOMIC DNA]</scope>
    <source>
        <strain evidence="4">36N120E</strain>
    </source>
</reference>
<dbReference type="EMBL" id="LDAU01000096">
    <property type="protein sequence ID" value="KRX06389.1"/>
    <property type="molecule type" value="Genomic_DNA"/>
</dbReference>